<evidence type="ECO:0000256" key="2">
    <source>
        <dbReference type="PROSITE-ProRule" id="PRU00703"/>
    </source>
</evidence>
<comment type="caution">
    <text evidence="4">The sequence shown here is derived from an EMBL/GenBank/DDBJ whole genome shotgun (WGS) entry which is preliminary data.</text>
</comment>
<dbReference type="PANTHER" id="PTHR43080:SF2">
    <property type="entry name" value="CBS DOMAIN-CONTAINING PROTEIN"/>
    <property type="match status" value="1"/>
</dbReference>
<dbReference type="RefSeq" id="WP_106362254.1">
    <property type="nucleotide sequence ID" value="NZ_PVTJ01000001.1"/>
</dbReference>
<dbReference type="InterPro" id="IPR046342">
    <property type="entry name" value="CBS_dom_sf"/>
</dbReference>
<dbReference type="OrthoDB" id="9789996at2"/>
<reference evidence="4 5" key="1">
    <citation type="submission" date="2018-03" db="EMBL/GenBank/DDBJ databases">
        <title>Genomic Encyclopedia of Type Strains, Phase III (KMG-III): the genomes of soil and plant-associated and newly described type strains.</title>
        <authorList>
            <person name="Whitman W."/>
        </authorList>
    </citation>
    <scope>NUCLEOTIDE SEQUENCE [LARGE SCALE GENOMIC DNA]</scope>
    <source>
        <strain evidence="4 5">CGMCC 4.7067</strain>
    </source>
</reference>
<evidence type="ECO:0000256" key="1">
    <source>
        <dbReference type="ARBA" id="ARBA00023122"/>
    </source>
</evidence>
<dbReference type="PROSITE" id="PS51371">
    <property type="entry name" value="CBS"/>
    <property type="match status" value="2"/>
</dbReference>
<accession>A0A2T0UWD3</accession>
<keyword evidence="1 2" id="KW-0129">CBS domain</keyword>
<evidence type="ECO:0000259" key="3">
    <source>
        <dbReference type="PROSITE" id="PS51371"/>
    </source>
</evidence>
<organism evidence="4 5">
    <name type="scientific">Glycomyces artemisiae</name>
    <dbReference type="NCBI Taxonomy" id="1076443"/>
    <lineage>
        <taxon>Bacteria</taxon>
        <taxon>Bacillati</taxon>
        <taxon>Actinomycetota</taxon>
        <taxon>Actinomycetes</taxon>
        <taxon>Glycomycetales</taxon>
        <taxon>Glycomycetaceae</taxon>
        <taxon>Glycomyces</taxon>
    </lineage>
</organism>
<dbReference type="InterPro" id="IPR051257">
    <property type="entry name" value="Diverse_CBS-Domain"/>
</dbReference>
<dbReference type="SUPFAM" id="SSF54631">
    <property type="entry name" value="CBS-domain pair"/>
    <property type="match status" value="1"/>
</dbReference>
<dbReference type="Pfam" id="PF00571">
    <property type="entry name" value="CBS"/>
    <property type="match status" value="2"/>
</dbReference>
<proteinExistence type="predicted"/>
<keyword evidence="5" id="KW-1185">Reference proteome</keyword>
<feature type="domain" description="CBS" evidence="3">
    <location>
        <begin position="8"/>
        <end position="66"/>
    </location>
</feature>
<feature type="domain" description="CBS" evidence="3">
    <location>
        <begin position="73"/>
        <end position="132"/>
    </location>
</feature>
<dbReference type="InterPro" id="IPR000644">
    <property type="entry name" value="CBS_dom"/>
</dbReference>
<dbReference type="Gene3D" id="3.10.580.10">
    <property type="entry name" value="CBS-domain"/>
    <property type="match status" value="1"/>
</dbReference>
<evidence type="ECO:0000313" key="4">
    <source>
        <dbReference type="EMBL" id="PRY62216.1"/>
    </source>
</evidence>
<protein>
    <submittedName>
        <fullName evidence="4">CBS domain protein</fullName>
    </submittedName>
</protein>
<dbReference type="EMBL" id="PVTJ01000001">
    <property type="protein sequence ID" value="PRY62216.1"/>
    <property type="molecule type" value="Genomic_DNA"/>
</dbReference>
<sequence length="138" mass="14820">MATARELMHTGCTCVKSDQTAADAARLMMELNVGALPICGAEDEKIKGMVTDRDLVINVMAAGEDAATYTVDRLPQGHLILADANEDIDITIAKMKEHQIHRIPVIDQGRLVGIIALADLSHGMPESVTGELVESIRS</sequence>
<dbReference type="PANTHER" id="PTHR43080">
    <property type="entry name" value="CBS DOMAIN-CONTAINING PROTEIN CBSX3, MITOCHONDRIAL"/>
    <property type="match status" value="1"/>
</dbReference>
<evidence type="ECO:0000313" key="5">
    <source>
        <dbReference type="Proteomes" id="UP000238176"/>
    </source>
</evidence>
<dbReference type="Proteomes" id="UP000238176">
    <property type="component" value="Unassembled WGS sequence"/>
</dbReference>
<dbReference type="SMART" id="SM00116">
    <property type="entry name" value="CBS"/>
    <property type="match status" value="2"/>
</dbReference>
<dbReference type="AlphaFoldDB" id="A0A2T0UWD3"/>
<name>A0A2T0UWD3_9ACTN</name>
<gene>
    <name evidence="4" type="ORF">B0I28_101543</name>
</gene>